<dbReference type="GO" id="GO:0019164">
    <property type="term" value="F:pyruvate synthase activity"/>
    <property type="evidence" value="ECO:0007669"/>
    <property type="project" value="UniProtKB-EC"/>
</dbReference>
<dbReference type="GO" id="GO:0006979">
    <property type="term" value="P:response to oxidative stress"/>
    <property type="evidence" value="ECO:0007669"/>
    <property type="project" value="TreeGrafter"/>
</dbReference>
<dbReference type="AlphaFoldDB" id="A0A645FN74"/>
<organism evidence="1">
    <name type="scientific">bioreactor metagenome</name>
    <dbReference type="NCBI Taxonomy" id="1076179"/>
    <lineage>
        <taxon>unclassified sequences</taxon>
        <taxon>metagenomes</taxon>
        <taxon>ecological metagenomes</taxon>
    </lineage>
</organism>
<protein>
    <submittedName>
        <fullName evidence="1">Pyruvate synthase</fullName>
        <ecNumber evidence="1">1.2.7.1</ecNumber>
    </submittedName>
</protein>
<evidence type="ECO:0000313" key="1">
    <source>
        <dbReference type="EMBL" id="MPN14789.1"/>
    </source>
</evidence>
<dbReference type="PANTHER" id="PTHR32154">
    <property type="entry name" value="PYRUVATE-FLAVODOXIN OXIDOREDUCTASE-RELATED"/>
    <property type="match status" value="1"/>
</dbReference>
<dbReference type="EMBL" id="VSSQ01061459">
    <property type="protein sequence ID" value="MPN14789.1"/>
    <property type="molecule type" value="Genomic_DNA"/>
</dbReference>
<accession>A0A645FN74</accession>
<dbReference type="EC" id="1.2.7.1" evidence="1"/>
<gene>
    <name evidence="1" type="primary">por_49</name>
    <name evidence="1" type="ORF">SDC9_162118</name>
</gene>
<keyword evidence="1" id="KW-0560">Oxidoreductase</keyword>
<proteinExistence type="predicted"/>
<reference evidence="1" key="1">
    <citation type="submission" date="2019-08" db="EMBL/GenBank/DDBJ databases">
        <authorList>
            <person name="Kucharzyk K."/>
            <person name="Murdoch R.W."/>
            <person name="Higgins S."/>
            <person name="Loffler F."/>
        </authorList>
    </citation>
    <scope>NUCLEOTIDE SEQUENCE</scope>
</reference>
<dbReference type="InterPro" id="IPR050722">
    <property type="entry name" value="Pyruvate:ferred/Flavod_OxRd"/>
</dbReference>
<name>A0A645FN74_9ZZZZ</name>
<keyword evidence="1" id="KW-0670">Pyruvate</keyword>
<dbReference type="SUPFAM" id="SSF52518">
    <property type="entry name" value="Thiamin diphosphate-binding fold (THDP-binding)"/>
    <property type="match status" value="1"/>
</dbReference>
<dbReference type="InterPro" id="IPR029061">
    <property type="entry name" value="THDP-binding"/>
</dbReference>
<comment type="caution">
    <text evidence="1">The sequence shown here is derived from an EMBL/GenBank/DDBJ whole genome shotgun (WGS) entry which is preliminary data.</text>
</comment>
<sequence length="91" mass="10262">MSFSQAEIRKAVAAGYWPLYRYNPLLADEGKNPLTLDSKDPTESYQDFIRGEVRYTSLVNSFPAAADTLFQQAEKDAQERLTRLKKMAAGV</sequence>
<dbReference type="Gene3D" id="3.40.50.970">
    <property type="match status" value="1"/>
</dbReference>
<dbReference type="PANTHER" id="PTHR32154:SF0">
    <property type="entry name" value="PYRUVATE-FLAVODOXIN OXIDOREDUCTASE-RELATED"/>
    <property type="match status" value="1"/>
</dbReference>